<dbReference type="Proteomes" id="UP001430172">
    <property type="component" value="Unassembled WGS sequence"/>
</dbReference>
<gene>
    <name evidence="2" type="ORF">JQN70_10380</name>
</gene>
<protein>
    <submittedName>
        <fullName evidence="2">Uncharacterized protein</fullName>
    </submittedName>
</protein>
<feature type="region of interest" description="Disordered" evidence="1">
    <location>
        <begin position="58"/>
        <end position="83"/>
    </location>
</feature>
<evidence type="ECO:0000256" key="1">
    <source>
        <dbReference type="SAM" id="MobiDB-lite"/>
    </source>
</evidence>
<organism evidence="2 3">
    <name type="scientific">Phycicoccus sonneratiae</name>
    <dbReference type="NCBI Taxonomy" id="2807628"/>
    <lineage>
        <taxon>Bacteria</taxon>
        <taxon>Bacillati</taxon>
        <taxon>Actinomycetota</taxon>
        <taxon>Actinomycetes</taxon>
        <taxon>Micrococcales</taxon>
        <taxon>Intrasporangiaceae</taxon>
        <taxon>Phycicoccus</taxon>
    </lineage>
</organism>
<evidence type="ECO:0000313" key="2">
    <source>
        <dbReference type="EMBL" id="MBM6400792.1"/>
    </source>
</evidence>
<proteinExistence type="predicted"/>
<keyword evidence="3" id="KW-1185">Reference proteome</keyword>
<dbReference type="EMBL" id="JAFDVD010000011">
    <property type="protein sequence ID" value="MBM6400792.1"/>
    <property type="molecule type" value="Genomic_DNA"/>
</dbReference>
<evidence type="ECO:0000313" key="3">
    <source>
        <dbReference type="Proteomes" id="UP001430172"/>
    </source>
</evidence>
<comment type="caution">
    <text evidence="2">The sequence shown here is derived from an EMBL/GenBank/DDBJ whole genome shotgun (WGS) entry which is preliminary data.</text>
</comment>
<sequence length="118" mass="11992">MWIDDTGAAHTVWVPPADLLGEEAVAALAALPEDVRAATVADLDAHFDAVFEAAAAAAPTGPADLGDPADLDDAPSAPGLAPRAGESLTATVLAFLDTVPARWRVEVLEAVSEVLAPE</sequence>
<name>A0ABS2CLM0_9MICO</name>
<accession>A0ABS2CLM0</accession>
<reference evidence="2" key="1">
    <citation type="submission" date="2021-02" db="EMBL/GenBank/DDBJ databases">
        <title>Phycicoccus sp. MQZ13P-5T, whole genome shotgun sequence.</title>
        <authorList>
            <person name="Tuo L."/>
        </authorList>
    </citation>
    <scope>NUCLEOTIDE SEQUENCE</scope>
    <source>
        <strain evidence="2">MQZ13P-5</strain>
    </source>
</reference>
<dbReference type="RefSeq" id="WP_204131271.1">
    <property type="nucleotide sequence ID" value="NZ_JAFDVD010000011.1"/>
</dbReference>